<protein>
    <submittedName>
        <fullName evidence="3">Ras-related protein Rab-34, isoform NARR</fullName>
    </submittedName>
</protein>
<feature type="signal peptide" evidence="2">
    <location>
        <begin position="1"/>
        <end position="20"/>
    </location>
</feature>
<gene>
    <name evidence="3" type="ORF">KUF71_003555</name>
</gene>
<keyword evidence="1" id="KW-0812">Transmembrane</keyword>
<feature type="transmembrane region" description="Helical" evidence="1">
    <location>
        <begin position="30"/>
        <end position="49"/>
    </location>
</feature>
<feature type="chain" id="PRO_5042192571" evidence="2">
    <location>
        <begin position="21"/>
        <end position="114"/>
    </location>
</feature>
<evidence type="ECO:0000313" key="3">
    <source>
        <dbReference type="EMBL" id="KAK3929548.1"/>
    </source>
</evidence>
<evidence type="ECO:0000313" key="4">
    <source>
        <dbReference type="Proteomes" id="UP001219518"/>
    </source>
</evidence>
<reference evidence="3" key="1">
    <citation type="submission" date="2021-07" db="EMBL/GenBank/DDBJ databases">
        <authorList>
            <person name="Catto M.A."/>
            <person name="Jacobson A."/>
            <person name="Kennedy G."/>
            <person name="Labadie P."/>
            <person name="Hunt B.G."/>
            <person name="Srinivasan R."/>
        </authorList>
    </citation>
    <scope>NUCLEOTIDE SEQUENCE</scope>
    <source>
        <strain evidence="3">PL_HMW_Pooled</strain>
        <tissue evidence="3">Head</tissue>
    </source>
</reference>
<accession>A0AAE1HY63</accession>
<evidence type="ECO:0000256" key="1">
    <source>
        <dbReference type="SAM" id="Phobius"/>
    </source>
</evidence>
<organism evidence="3 4">
    <name type="scientific">Frankliniella fusca</name>
    <dbReference type="NCBI Taxonomy" id="407009"/>
    <lineage>
        <taxon>Eukaryota</taxon>
        <taxon>Metazoa</taxon>
        <taxon>Ecdysozoa</taxon>
        <taxon>Arthropoda</taxon>
        <taxon>Hexapoda</taxon>
        <taxon>Insecta</taxon>
        <taxon>Pterygota</taxon>
        <taxon>Neoptera</taxon>
        <taxon>Paraneoptera</taxon>
        <taxon>Thysanoptera</taxon>
        <taxon>Terebrantia</taxon>
        <taxon>Thripoidea</taxon>
        <taxon>Thripidae</taxon>
        <taxon>Frankliniella</taxon>
    </lineage>
</organism>
<proteinExistence type="predicted"/>
<dbReference type="AlphaFoldDB" id="A0AAE1HY63"/>
<name>A0AAE1HY63_9NEOP</name>
<sequence length="114" mass="12570">MAMACPWAILAMTCPWPLLAMSCPWAALAMACPWAALAMACPWAVLAIAKKSHEQFTMAVWPMGKAFTLKDKKGRIDAAVINLPTLKIMGLYANPKNINQTLEKTFFISSHFNI</sequence>
<dbReference type="EMBL" id="JAHWGI010001401">
    <property type="protein sequence ID" value="KAK3929548.1"/>
    <property type="molecule type" value="Genomic_DNA"/>
</dbReference>
<keyword evidence="1" id="KW-0472">Membrane</keyword>
<comment type="caution">
    <text evidence="3">The sequence shown here is derived from an EMBL/GenBank/DDBJ whole genome shotgun (WGS) entry which is preliminary data.</text>
</comment>
<dbReference type="Proteomes" id="UP001219518">
    <property type="component" value="Unassembled WGS sequence"/>
</dbReference>
<keyword evidence="4" id="KW-1185">Reference proteome</keyword>
<evidence type="ECO:0000256" key="2">
    <source>
        <dbReference type="SAM" id="SignalP"/>
    </source>
</evidence>
<keyword evidence="1" id="KW-1133">Transmembrane helix</keyword>
<keyword evidence="2" id="KW-0732">Signal</keyword>
<reference evidence="3" key="2">
    <citation type="journal article" date="2023" name="BMC Genomics">
        <title>Pest status, molecular evolution, and epigenetic factors derived from the genome assembly of Frankliniella fusca, a thysanopteran phytovirus vector.</title>
        <authorList>
            <person name="Catto M.A."/>
            <person name="Labadie P.E."/>
            <person name="Jacobson A.L."/>
            <person name="Kennedy G.G."/>
            <person name="Srinivasan R."/>
            <person name="Hunt B.G."/>
        </authorList>
    </citation>
    <scope>NUCLEOTIDE SEQUENCE</scope>
    <source>
        <strain evidence="3">PL_HMW_Pooled</strain>
    </source>
</reference>